<reference evidence="9 10" key="1">
    <citation type="submission" date="2021-08" db="EMBL/GenBank/DDBJ databases">
        <authorList>
            <person name="Peeters C."/>
        </authorList>
    </citation>
    <scope>NUCLEOTIDE SEQUENCE [LARGE SCALE GENOMIC DNA]</scope>
    <source>
        <strain evidence="9 10">LMG 32289</strain>
    </source>
</reference>
<dbReference type="PANTHER" id="PTHR43603">
    <property type="entry name" value="COBW DOMAIN-CONTAINING PROTEIN DDB_G0274527"/>
    <property type="match status" value="1"/>
</dbReference>
<dbReference type="EMBL" id="CAJZAG010000006">
    <property type="protein sequence ID" value="CAG9175878.1"/>
    <property type="molecule type" value="Genomic_DNA"/>
</dbReference>
<evidence type="ECO:0000256" key="3">
    <source>
        <dbReference type="ARBA" id="ARBA00023186"/>
    </source>
</evidence>
<comment type="catalytic activity">
    <reaction evidence="6">
        <text>GTP + H2O = GDP + phosphate + H(+)</text>
        <dbReference type="Rhea" id="RHEA:19669"/>
        <dbReference type="ChEBI" id="CHEBI:15377"/>
        <dbReference type="ChEBI" id="CHEBI:15378"/>
        <dbReference type="ChEBI" id="CHEBI:37565"/>
        <dbReference type="ChEBI" id="CHEBI:43474"/>
        <dbReference type="ChEBI" id="CHEBI:58189"/>
    </reaction>
    <physiologicalReaction direction="left-to-right" evidence="6">
        <dbReference type="Rhea" id="RHEA:19670"/>
    </physiologicalReaction>
</comment>
<dbReference type="SMART" id="SM00833">
    <property type="entry name" value="CobW_C"/>
    <property type="match status" value="1"/>
</dbReference>
<evidence type="ECO:0000256" key="1">
    <source>
        <dbReference type="ARBA" id="ARBA00022741"/>
    </source>
</evidence>
<evidence type="ECO:0000256" key="5">
    <source>
        <dbReference type="ARBA" id="ARBA00045658"/>
    </source>
</evidence>
<dbReference type="InterPro" id="IPR011629">
    <property type="entry name" value="CobW-like_C"/>
</dbReference>
<evidence type="ECO:0000313" key="10">
    <source>
        <dbReference type="Proteomes" id="UP000706525"/>
    </source>
</evidence>
<feature type="compositionally biased region" description="Basic and acidic residues" evidence="7">
    <location>
        <begin position="364"/>
        <end position="387"/>
    </location>
</feature>
<dbReference type="SUPFAM" id="SSF52540">
    <property type="entry name" value="P-loop containing nucleoside triphosphate hydrolases"/>
    <property type="match status" value="1"/>
</dbReference>
<dbReference type="SUPFAM" id="SSF90002">
    <property type="entry name" value="Hypothetical protein YjiA, C-terminal domain"/>
    <property type="match status" value="1"/>
</dbReference>
<comment type="similarity">
    <text evidence="4">Belongs to the SIMIBI class G3E GTPase family. ZNG1 subfamily.</text>
</comment>
<keyword evidence="10" id="KW-1185">Reference proteome</keyword>
<feature type="domain" description="CobW C-terminal" evidence="8">
    <location>
        <begin position="220"/>
        <end position="339"/>
    </location>
</feature>
<keyword evidence="2" id="KW-0378">Hydrolase</keyword>
<gene>
    <name evidence="9" type="primary">yciC_1</name>
    <name evidence="9" type="ORF">LMG32289_03445</name>
</gene>
<name>A0ABN7YRR3_9BURK</name>
<dbReference type="RefSeq" id="WP_223990334.1">
    <property type="nucleotide sequence ID" value="NZ_CAJZAG010000006.1"/>
</dbReference>
<dbReference type="InterPro" id="IPR051927">
    <property type="entry name" value="Zn_Chap_cDPG_Synth"/>
</dbReference>
<dbReference type="Gene3D" id="3.30.1220.10">
    <property type="entry name" value="CobW-like, C-terminal domain"/>
    <property type="match status" value="1"/>
</dbReference>
<dbReference type="InterPro" id="IPR027417">
    <property type="entry name" value="P-loop_NTPase"/>
</dbReference>
<dbReference type="Gene3D" id="3.40.50.300">
    <property type="entry name" value="P-loop containing nucleotide triphosphate hydrolases"/>
    <property type="match status" value="2"/>
</dbReference>
<evidence type="ECO:0000313" key="9">
    <source>
        <dbReference type="EMBL" id="CAG9175878.1"/>
    </source>
</evidence>
<dbReference type="InterPro" id="IPR036627">
    <property type="entry name" value="CobW-likC_sf"/>
</dbReference>
<comment type="caution">
    <text evidence="9">The sequence shown here is derived from an EMBL/GenBank/DDBJ whole genome shotgun (WGS) entry which is preliminary data.</text>
</comment>
<evidence type="ECO:0000256" key="4">
    <source>
        <dbReference type="ARBA" id="ARBA00034320"/>
    </source>
</evidence>
<proteinExistence type="inferred from homology"/>
<dbReference type="InterPro" id="IPR003495">
    <property type="entry name" value="CobW/HypB/UreG_nucleotide-bd"/>
</dbReference>
<sequence length="395" mass="42747">MAERLPVTVLSGFSGAGKTALLEHVRTHAEGRRVAMLVDGPDLLAELEGLARVGAHDAAIVVTDATAEPLAIAELFAFEDEHGHAGAGYRLDTLVTVVDAASLLRDWHDADFLSDRGLVEAADGDDADDRTVVDVLVEQIEGCDVLVLNHADGANTDTLTDARALLRALNPRADLIEATHGAVPAARVLDTGRFDVDTTFASAGWQIALRGETLPETDGIGAAVYRRRRPFHPQRFADLIHTEWMREHGDVLRSKGLFWLASRMAVAGDWAQAGGVCRPGGAGAWWAALDQADWPHDAEARAEIESEMDGPFGDRRQELVLIGRDLDTAALSALLDACLLTDDELAAGAEAWAHYADPFPSWDEEHDHDHDHDHHDHDHAHDHKDDGQCGCGHAH</sequence>
<dbReference type="PANTHER" id="PTHR43603:SF1">
    <property type="entry name" value="ZINC-REGULATED GTPASE METALLOPROTEIN ACTIVATOR 1"/>
    <property type="match status" value="1"/>
</dbReference>
<accession>A0ABN7YRR3</accession>
<keyword evidence="1" id="KW-0547">Nucleotide-binding</keyword>
<protein>
    <submittedName>
        <fullName evidence="9">Metal chaperone YciC</fullName>
    </submittedName>
</protein>
<keyword evidence="3" id="KW-0143">Chaperone</keyword>
<dbReference type="Pfam" id="PF07683">
    <property type="entry name" value="CobW_C"/>
    <property type="match status" value="1"/>
</dbReference>
<evidence type="ECO:0000256" key="2">
    <source>
        <dbReference type="ARBA" id="ARBA00022801"/>
    </source>
</evidence>
<dbReference type="Proteomes" id="UP000706525">
    <property type="component" value="Unassembled WGS sequence"/>
</dbReference>
<evidence type="ECO:0000256" key="7">
    <source>
        <dbReference type="SAM" id="MobiDB-lite"/>
    </source>
</evidence>
<evidence type="ECO:0000256" key="6">
    <source>
        <dbReference type="ARBA" id="ARBA00049117"/>
    </source>
</evidence>
<comment type="function">
    <text evidence="5">Zinc chaperone that directly transfers zinc cofactor to target proteins, thereby activating them. Zinc is transferred from the CXCC motif in the GTPase domain to the zinc binding site in target proteins in a process requiring GTP hydrolysis.</text>
</comment>
<organism evidence="9 10">
    <name type="scientific">Cupriavidus pampae</name>
    <dbReference type="NCBI Taxonomy" id="659251"/>
    <lineage>
        <taxon>Bacteria</taxon>
        <taxon>Pseudomonadati</taxon>
        <taxon>Pseudomonadota</taxon>
        <taxon>Betaproteobacteria</taxon>
        <taxon>Burkholderiales</taxon>
        <taxon>Burkholderiaceae</taxon>
        <taxon>Cupriavidus</taxon>
    </lineage>
</organism>
<evidence type="ECO:0000259" key="8">
    <source>
        <dbReference type="SMART" id="SM00833"/>
    </source>
</evidence>
<feature type="region of interest" description="Disordered" evidence="7">
    <location>
        <begin position="364"/>
        <end position="395"/>
    </location>
</feature>
<dbReference type="Pfam" id="PF02492">
    <property type="entry name" value="cobW"/>
    <property type="match status" value="2"/>
</dbReference>